<dbReference type="OrthoDB" id="5298269at2"/>
<keyword evidence="2" id="KW-1185">Reference proteome</keyword>
<comment type="caution">
    <text evidence="1">The sequence shown here is derived from an EMBL/GenBank/DDBJ whole genome shotgun (WGS) entry which is preliminary data.</text>
</comment>
<dbReference type="Proteomes" id="UP000294829">
    <property type="component" value="Unassembled WGS sequence"/>
</dbReference>
<protein>
    <recommendedName>
        <fullName evidence="3">STAS domain-containing protein</fullName>
    </recommendedName>
</protein>
<accession>A0A4R5W3H0</accession>
<dbReference type="RefSeq" id="WP_133327877.1">
    <property type="nucleotide sequence ID" value="NZ_SMYL01000004.1"/>
</dbReference>
<evidence type="ECO:0000313" key="1">
    <source>
        <dbReference type="EMBL" id="TDK65859.1"/>
    </source>
</evidence>
<evidence type="ECO:0000313" key="2">
    <source>
        <dbReference type="Proteomes" id="UP000294829"/>
    </source>
</evidence>
<evidence type="ECO:0008006" key="3">
    <source>
        <dbReference type="Google" id="ProtNLM"/>
    </source>
</evidence>
<name>A0A4R5W3H0_9BURK</name>
<sequence>MIFSIFGKKNGAKKATSAENTSAKDSLLTTTGLTDNTSEEFANSIMAQRHKARATERKIDAIEYEMSRDIVKRKGEPQPEYIPQQPNANTDLFDVDHPLDVKRHPDDDHFETTMPLMGAATEYLLGANTEGMNKHHGAIENIPALEEAAILFASEQIEATEIILKNLIENENYNALNPTAWLMLFDLYQITNEQTKFEQLSLDYVSKLEISAPIWVTPQAQSAPKVEKGFVPGVSFSGKLNDQIGKQVDKLIGLAKQSQQLRLEFVRITEVSAEGCELLLKGFQALKKAKQELTVVGAADLIKYVRSLIAVGRRDASEAPWLLLLELLQLVNDEAGFEEASIDYCITYEVSPPSFEAPKNKSTAPSVGISIEFVEAERFALPKIIAGNTDELIGNIAAFAKEHHSVQLDCSQLDRIDFSSCGSLLTGLIPISKQLNVSIEFHEANHLVIALLNAMGFKNVAIIFPRKR</sequence>
<gene>
    <name evidence="1" type="ORF">E2I14_09615</name>
</gene>
<dbReference type="AlphaFoldDB" id="A0A4R5W3H0"/>
<dbReference type="EMBL" id="SMYL01000004">
    <property type="protein sequence ID" value="TDK65859.1"/>
    <property type="molecule type" value="Genomic_DNA"/>
</dbReference>
<proteinExistence type="predicted"/>
<organism evidence="1 2">
    <name type="scientific">Sapientia aquatica</name>
    <dbReference type="NCBI Taxonomy" id="1549640"/>
    <lineage>
        <taxon>Bacteria</taxon>
        <taxon>Pseudomonadati</taxon>
        <taxon>Pseudomonadota</taxon>
        <taxon>Betaproteobacteria</taxon>
        <taxon>Burkholderiales</taxon>
        <taxon>Oxalobacteraceae</taxon>
        <taxon>Sapientia</taxon>
    </lineage>
</organism>
<reference evidence="1 2" key="1">
    <citation type="submission" date="2019-03" db="EMBL/GenBank/DDBJ databases">
        <title>Sapientia aquatica gen. nov., sp. nov., isolated from a crater lake.</title>
        <authorList>
            <person name="Felfoldi T."/>
            <person name="Szabo A."/>
            <person name="Toth E."/>
            <person name="Schumann P."/>
            <person name="Keki Z."/>
            <person name="Marialigeti K."/>
            <person name="Mathe I."/>
        </authorList>
    </citation>
    <scope>NUCLEOTIDE SEQUENCE [LARGE SCALE GENOMIC DNA]</scope>
    <source>
        <strain evidence="1 2">SA-152</strain>
    </source>
</reference>